<dbReference type="InterPro" id="IPR051533">
    <property type="entry name" value="WaaL-like"/>
</dbReference>
<dbReference type="PANTHER" id="PTHR37422:SF17">
    <property type="entry name" value="O-ANTIGEN LIGASE"/>
    <property type="match status" value="1"/>
</dbReference>
<feature type="transmembrane region" description="Helical" evidence="5">
    <location>
        <begin position="7"/>
        <end position="26"/>
    </location>
</feature>
<feature type="transmembrane region" description="Helical" evidence="5">
    <location>
        <begin position="220"/>
        <end position="239"/>
    </location>
</feature>
<dbReference type="GO" id="GO:0016874">
    <property type="term" value="F:ligase activity"/>
    <property type="evidence" value="ECO:0007669"/>
    <property type="project" value="UniProtKB-KW"/>
</dbReference>
<evidence type="ECO:0000313" key="8">
    <source>
        <dbReference type="Proteomes" id="UP001329915"/>
    </source>
</evidence>
<comment type="subcellular location">
    <subcellularLocation>
        <location evidence="1">Membrane</location>
        <topology evidence="1">Multi-pass membrane protein</topology>
    </subcellularLocation>
</comment>
<evidence type="ECO:0000256" key="4">
    <source>
        <dbReference type="ARBA" id="ARBA00023136"/>
    </source>
</evidence>
<feature type="transmembrane region" description="Helical" evidence="5">
    <location>
        <begin position="361"/>
        <end position="382"/>
    </location>
</feature>
<evidence type="ECO:0000256" key="3">
    <source>
        <dbReference type="ARBA" id="ARBA00022989"/>
    </source>
</evidence>
<feature type="transmembrane region" description="Helical" evidence="5">
    <location>
        <begin position="64"/>
        <end position="82"/>
    </location>
</feature>
<evidence type="ECO:0000256" key="2">
    <source>
        <dbReference type="ARBA" id="ARBA00022692"/>
    </source>
</evidence>
<feature type="transmembrane region" description="Helical" evidence="5">
    <location>
        <begin position="320"/>
        <end position="341"/>
    </location>
</feature>
<evidence type="ECO:0000259" key="6">
    <source>
        <dbReference type="Pfam" id="PF04932"/>
    </source>
</evidence>
<dbReference type="InterPro" id="IPR007016">
    <property type="entry name" value="O-antigen_ligase-rel_domated"/>
</dbReference>
<dbReference type="Proteomes" id="UP001329915">
    <property type="component" value="Chromosome"/>
</dbReference>
<keyword evidence="8" id="KW-1185">Reference proteome</keyword>
<protein>
    <submittedName>
        <fullName evidence="7">O-antigen ligase family protein</fullName>
    </submittedName>
</protein>
<dbReference type="RefSeq" id="WP_366924537.1">
    <property type="nucleotide sequence ID" value="NZ_CP121694.1"/>
</dbReference>
<dbReference type="GO" id="GO:0016020">
    <property type="term" value="C:membrane"/>
    <property type="evidence" value="ECO:0007669"/>
    <property type="project" value="UniProtKB-SubCell"/>
</dbReference>
<feature type="transmembrane region" description="Helical" evidence="5">
    <location>
        <begin position="94"/>
        <end position="112"/>
    </location>
</feature>
<proteinExistence type="predicted"/>
<organism evidence="7 8">
    <name type="scientific">Metallumcola ferriviriculae</name>
    <dbReference type="NCBI Taxonomy" id="3039180"/>
    <lineage>
        <taxon>Bacteria</taxon>
        <taxon>Bacillati</taxon>
        <taxon>Bacillota</taxon>
        <taxon>Clostridia</taxon>
        <taxon>Neomoorellales</taxon>
        <taxon>Desulfitibacteraceae</taxon>
        <taxon>Metallumcola</taxon>
    </lineage>
</organism>
<name>A0AAU0UNB0_9FIRM</name>
<dbReference type="Pfam" id="PF04932">
    <property type="entry name" value="Wzy_C"/>
    <property type="match status" value="1"/>
</dbReference>
<gene>
    <name evidence="7" type="ORF">MFMK1_001518</name>
</gene>
<dbReference type="PANTHER" id="PTHR37422">
    <property type="entry name" value="TEICHURONIC ACID BIOSYNTHESIS PROTEIN TUAE"/>
    <property type="match status" value="1"/>
</dbReference>
<keyword evidence="3 5" id="KW-1133">Transmembrane helix</keyword>
<dbReference type="EMBL" id="CP121694">
    <property type="protein sequence ID" value="WRO21706.1"/>
    <property type="molecule type" value="Genomic_DNA"/>
</dbReference>
<feature type="domain" description="O-antigen ligase-related" evidence="6">
    <location>
        <begin position="188"/>
        <end position="337"/>
    </location>
</feature>
<feature type="transmembrane region" description="Helical" evidence="5">
    <location>
        <begin position="182"/>
        <end position="214"/>
    </location>
</feature>
<dbReference type="AlphaFoldDB" id="A0AAU0UNB0"/>
<sequence>MKNARALDELLLVFLGLTVVLVPLLYPEFSLGSITITITDLATLLLGIGFLLRLTQRKLDLKPTKVDIVFFALIIWGAISLLKTVNLPDSMRDFLWLLNSGLVFYIVSHADLKEDEVIRIFRTACYGAALIAVMSIWQHYVLHQRTYFTLHNANHLAGYLIFYLPILIGFKYGKRVDQRFFWGILATVVSTALVVTYTRGGWIAAIISLVVMAVMKDKKLLIFLIIYIMAYTWLFTPVGNRDIFVTNGMAVGDRALSILKEHETANGQYRIQLWLTALQMFRDNPMDGVGIGNYYNLHDIYLAKYPYLDRGRPARNPHSSFLKILAETGIIGFALFMGLLVAVAKQSFMLWYKLGSRGDALIVGFICGAGAVIIQANTNILFHLSRGVFGVWVGSALVMQLAKEAQTASLQESVPAKGKWFEMNNVARPAIGKKLNC</sequence>
<feature type="transmembrane region" description="Helical" evidence="5">
    <location>
        <begin position="124"/>
        <end position="141"/>
    </location>
</feature>
<feature type="transmembrane region" description="Helical" evidence="5">
    <location>
        <begin position="153"/>
        <end position="170"/>
    </location>
</feature>
<dbReference type="KEGG" id="dbc:MFMK1_001518"/>
<keyword evidence="2 5" id="KW-0812">Transmembrane</keyword>
<reference evidence="7 8" key="1">
    <citation type="submission" date="2023-04" db="EMBL/GenBank/DDBJ databases">
        <authorList>
            <person name="Hsu D."/>
        </authorList>
    </citation>
    <scope>NUCLEOTIDE SEQUENCE [LARGE SCALE GENOMIC DNA]</scope>
    <source>
        <strain evidence="7 8">MK1</strain>
    </source>
</reference>
<keyword evidence="4 5" id="KW-0472">Membrane</keyword>
<feature type="transmembrane region" description="Helical" evidence="5">
    <location>
        <begin position="32"/>
        <end position="52"/>
    </location>
</feature>
<evidence type="ECO:0000256" key="5">
    <source>
        <dbReference type="SAM" id="Phobius"/>
    </source>
</evidence>
<evidence type="ECO:0000313" key="7">
    <source>
        <dbReference type="EMBL" id="WRO21706.1"/>
    </source>
</evidence>
<evidence type="ECO:0000256" key="1">
    <source>
        <dbReference type="ARBA" id="ARBA00004141"/>
    </source>
</evidence>
<accession>A0AAU0UNB0</accession>
<keyword evidence="7" id="KW-0436">Ligase</keyword>